<feature type="compositionally biased region" description="Polar residues" evidence="8">
    <location>
        <begin position="46"/>
        <end position="55"/>
    </location>
</feature>
<feature type="compositionally biased region" description="Low complexity" evidence="8">
    <location>
        <begin position="116"/>
        <end position="127"/>
    </location>
</feature>
<evidence type="ECO:0000256" key="2">
    <source>
        <dbReference type="ARBA" id="ARBA00001946"/>
    </source>
</evidence>
<dbReference type="InterPro" id="IPR054708">
    <property type="entry name" value="MTPAP-like_central"/>
</dbReference>
<feature type="compositionally biased region" description="Low complexity" evidence="8">
    <location>
        <begin position="1"/>
        <end position="17"/>
    </location>
</feature>
<feature type="domain" description="PAP-associated" evidence="9">
    <location>
        <begin position="450"/>
        <end position="504"/>
    </location>
</feature>
<dbReference type="Gene3D" id="1.10.1410.10">
    <property type="match status" value="1"/>
</dbReference>
<dbReference type="InterPro" id="IPR043519">
    <property type="entry name" value="NT_sf"/>
</dbReference>
<dbReference type="Gene3D" id="3.30.460.10">
    <property type="entry name" value="Beta Polymerase, domain 2"/>
    <property type="match status" value="1"/>
</dbReference>
<comment type="similarity">
    <text evidence="3">Belongs to the DNA polymerase type-B-like family.</text>
</comment>
<evidence type="ECO:0000256" key="8">
    <source>
        <dbReference type="SAM" id="MobiDB-lite"/>
    </source>
</evidence>
<feature type="region of interest" description="Disordered" evidence="8">
    <location>
        <begin position="650"/>
        <end position="677"/>
    </location>
</feature>
<accession>A0AAD7VQD2</accession>
<dbReference type="CDD" id="cd05402">
    <property type="entry name" value="NT_PAP_TUTase"/>
    <property type="match status" value="1"/>
</dbReference>
<evidence type="ECO:0000259" key="10">
    <source>
        <dbReference type="Pfam" id="PF22600"/>
    </source>
</evidence>
<evidence type="ECO:0000256" key="1">
    <source>
        <dbReference type="ARBA" id="ARBA00001936"/>
    </source>
</evidence>
<feature type="compositionally biased region" description="Polar residues" evidence="8">
    <location>
        <begin position="652"/>
        <end position="677"/>
    </location>
</feature>
<evidence type="ECO:0000256" key="3">
    <source>
        <dbReference type="ARBA" id="ARBA00008593"/>
    </source>
</evidence>
<feature type="compositionally biased region" description="Low complexity" evidence="8">
    <location>
        <begin position="56"/>
        <end position="65"/>
    </location>
</feature>
<dbReference type="InterPro" id="IPR002058">
    <property type="entry name" value="PAP_assoc"/>
</dbReference>
<organism evidence="11 12">
    <name type="scientific">Lipomyces tetrasporus</name>
    <dbReference type="NCBI Taxonomy" id="54092"/>
    <lineage>
        <taxon>Eukaryota</taxon>
        <taxon>Fungi</taxon>
        <taxon>Dikarya</taxon>
        <taxon>Ascomycota</taxon>
        <taxon>Saccharomycotina</taxon>
        <taxon>Lipomycetes</taxon>
        <taxon>Lipomycetales</taxon>
        <taxon>Lipomycetaceae</taxon>
        <taxon>Lipomyces</taxon>
    </lineage>
</organism>
<evidence type="ECO:0000259" key="9">
    <source>
        <dbReference type="Pfam" id="PF03828"/>
    </source>
</evidence>
<feature type="region of interest" description="Disordered" evidence="8">
    <location>
        <begin position="1"/>
        <end position="20"/>
    </location>
</feature>
<dbReference type="GO" id="GO:0031123">
    <property type="term" value="P:RNA 3'-end processing"/>
    <property type="evidence" value="ECO:0007669"/>
    <property type="project" value="TreeGrafter"/>
</dbReference>
<name>A0AAD7VQD2_9ASCO</name>
<dbReference type="AlphaFoldDB" id="A0AAD7VQD2"/>
<evidence type="ECO:0000313" key="12">
    <source>
        <dbReference type="Proteomes" id="UP001217417"/>
    </source>
</evidence>
<reference evidence="11" key="1">
    <citation type="submission" date="2023-03" db="EMBL/GenBank/DDBJ databases">
        <title>Near-Complete genome sequence of Lipomyces tetrasporous NRRL Y-64009, an oleaginous yeast capable of growing on lignocellulosic hydrolysates.</title>
        <authorList>
            <consortium name="Lawrence Berkeley National Laboratory"/>
            <person name="Jagtap S.S."/>
            <person name="Liu J.-J."/>
            <person name="Walukiewicz H.E."/>
            <person name="Pangilinan J."/>
            <person name="Lipzen A."/>
            <person name="Ahrendt S."/>
            <person name="Koriabine M."/>
            <person name="Cobaugh K."/>
            <person name="Salamov A."/>
            <person name="Yoshinaga Y."/>
            <person name="Ng V."/>
            <person name="Daum C."/>
            <person name="Grigoriev I.V."/>
            <person name="Slininger P.J."/>
            <person name="Dien B.S."/>
            <person name="Jin Y.-S."/>
            <person name="Rao C.V."/>
        </authorList>
    </citation>
    <scope>NUCLEOTIDE SEQUENCE</scope>
    <source>
        <strain evidence="11">NRRL Y-64009</strain>
    </source>
</reference>
<keyword evidence="12" id="KW-1185">Reference proteome</keyword>
<feature type="compositionally biased region" description="Low complexity" evidence="8">
    <location>
        <begin position="797"/>
        <end position="806"/>
    </location>
</feature>
<gene>
    <name evidence="11" type="ORF">POJ06DRAFT_21168</name>
</gene>
<feature type="region of interest" description="Disordered" evidence="8">
    <location>
        <begin position="116"/>
        <end position="172"/>
    </location>
</feature>
<feature type="compositionally biased region" description="Polar residues" evidence="8">
    <location>
        <begin position="134"/>
        <end position="172"/>
    </location>
</feature>
<dbReference type="EMBL" id="JARPMG010000010">
    <property type="protein sequence ID" value="KAJ8097766.1"/>
    <property type="molecule type" value="Genomic_DNA"/>
</dbReference>
<dbReference type="EC" id="2.7.7.19" evidence="4"/>
<dbReference type="RefSeq" id="XP_056041216.1">
    <property type="nucleotide sequence ID" value="XM_056185450.1"/>
</dbReference>
<dbReference type="PANTHER" id="PTHR12271:SF113">
    <property type="entry name" value="POLY(A) RNA POLYMERASE CID11"/>
    <property type="match status" value="1"/>
</dbReference>
<comment type="cofactor">
    <cofactor evidence="1">
        <name>Mn(2+)</name>
        <dbReference type="ChEBI" id="CHEBI:29035"/>
    </cofactor>
</comment>
<sequence>MSDLESSNSGTPASASSQLETRAILSDGVAMSIPSARYRAHHIESGSSQKTMDYGQQQIHQQPISQRRHTFSHGYMSRSAPSTPILGGHSQQGHGGGYFRGLPMAPAAGLYTFDSHSIPSSSSSRAVSPRRGESSPTSVYESPNGDLSRSPSPTTHNSANESTQSPHLSTPPKSYGSNWFNFSGCQYETALINARRRIPYSLGTGPLPPMPVSMIKETLSVRDEAILTKDIENLFGELLLTDDSACRRRKFIEKLQLLLNEEWPGNDIRVHPFGSTENLLCSNDSDVDVCISTPWKRLEDTCMLAKFWANHSMERVICVPGAKVPIVKIWDPEYDVACDMNVNNMLALENTKMIKTYVQIDPRVRPLAMIIKHWTKQRALNDAAGGGTLSSYSWICLIINFLQLRTPPILPVLHKIVSGIRPEKVVNGVDISFCDDLEYCVGYGEGNTESLGQLLFEFFKWYAYDFDYDSHVVSVRQGRLLSKAEKGWDTLQNNRFCIEEPLVTSRNLGNTADDISAKGIVQEFRRAYGILSSEANLAKCVKKFEFPDDDSHVVMANRIGLIMGNGAGRRITRSVSSSGSSTRSISGRSFARGGFYRSQLYRKGGTGTYQGNSMAPGGVYPPPMFKLPTEYGIMPIYSMTPEGYPIAIAQPTPMTKSGSTSNAEGSYASEGTKSSNSVSSAQFGYIIPAYFPNPRYPLYYQPAYEEAQASATINPPVSETSEIRSGRARSLSPSRQSIRHRKHRNSQNDLQDQHHAGLNHNYSGYPPSHHQQSKRFTFRDSNGNMPPRARSEYLPQSSESGSDLSDISPDVPPHVYPAITPPDCRLDGLVNDVDDDYDLKLSSLHISGRSDQVDIVVVDDEEGDMTTDSEGATFVAQKELVDRMQGIGRPGYPSPPASRSSSTSLPAPMSATAKSVFAGACSAESEAEGENGNKASGPVIVNGDLSSRVPRVMALMEDSQPRELPSSRSGSKSYADVLMDQRNSLPKSEPVSAIEKSSSNLFGNSNDIGKLLDSSLAEFGTNQLNRRSGMRNLNRTARDIQHNDDDTEFWAVSGGSHGGSLSGASHVLVQSATITVPVSNGALSYSAAAAGSISTGSSKPNPSMANGIVGGGSGSITGKQNQWTTSTSKRSRKKKNASKKEDGTASTLISEELVKGG</sequence>
<proteinExistence type="inferred from homology"/>
<dbReference type="GO" id="GO:0010605">
    <property type="term" value="P:negative regulation of macromolecule metabolic process"/>
    <property type="evidence" value="ECO:0007669"/>
    <property type="project" value="UniProtKB-ARBA"/>
</dbReference>
<evidence type="ECO:0000256" key="7">
    <source>
        <dbReference type="ARBA" id="ARBA00022842"/>
    </source>
</evidence>
<feature type="compositionally biased region" description="Polar residues" evidence="8">
    <location>
        <begin position="711"/>
        <end position="720"/>
    </location>
</feature>
<dbReference type="SUPFAM" id="SSF81631">
    <property type="entry name" value="PAP/OAS1 substrate-binding domain"/>
    <property type="match status" value="1"/>
</dbReference>
<evidence type="ECO:0000256" key="5">
    <source>
        <dbReference type="ARBA" id="ARBA00022679"/>
    </source>
</evidence>
<dbReference type="GO" id="GO:1990817">
    <property type="term" value="F:poly(A) RNA polymerase activity"/>
    <property type="evidence" value="ECO:0007669"/>
    <property type="project" value="UniProtKB-EC"/>
</dbReference>
<dbReference type="Proteomes" id="UP001217417">
    <property type="component" value="Unassembled WGS sequence"/>
</dbReference>
<keyword evidence="6" id="KW-0479">Metal-binding</keyword>
<feature type="region of interest" description="Disordered" evidence="8">
    <location>
        <begin position="711"/>
        <end position="806"/>
    </location>
</feature>
<protein>
    <recommendedName>
        <fullName evidence="4">polynucleotide adenylyltransferase</fullName>
        <ecNumber evidence="4">2.7.7.19</ecNumber>
    </recommendedName>
</protein>
<dbReference type="GeneID" id="80880616"/>
<feature type="compositionally biased region" description="Low complexity" evidence="8">
    <location>
        <begin position="897"/>
        <end position="909"/>
    </location>
</feature>
<feature type="region of interest" description="Disordered" evidence="8">
    <location>
        <begin position="46"/>
        <end position="100"/>
    </location>
</feature>
<dbReference type="PANTHER" id="PTHR12271">
    <property type="entry name" value="POLY A POLYMERASE CID PAP -RELATED"/>
    <property type="match status" value="1"/>
</dbReference>
<comment type="caution">
    <text evidence="11">The sequence shown here is derived from an EMBL/GenBank/DDBJ whole genome shotgun (WGS) entry which is preliminary data.</text>
</comment>
<feature type="domain" description="Poly(A) RNA polymerase mitochondrial-like central palm" evidence="10">
    <location>
        <begin position="227"/>
        <end position="359"/>
    </location>
</feature>
<dbReference type="Pfam" id="PF22600">
    <property type="entry name" value="MTPAP-like_central"/>
    <property type="match status" value="1"/>
</dbReference>
<evidence type="ECO:0000313" key="11">
    <source>
        <dbReference type="EMBL" id="KAJ8097766.1"/>
    </source>
</evidence>
<evidence type="ECO:0000256" key="6">
    <source>
        <dbReference type="ARBA" id="ARBA00022723"/>
    </source>
</evidence>
<feature type="region of interest" description="Disordered" evidence="8">
    <location>
        <begin position="886"/>
        <end position="909"/>
    </location>
</feature>
<evidence type="ECO:0000256" key="4">
    <source>
        <dbReference type="ARBA" id="ARBA00012388"/>
    </source>
</evidence>
<dbReference type="GO" id="GO:0046872">
    <property type="term" value="F:metal ion binding"/>
    <property type="evidence" value="ECO:0007669"/>
    <property type="project" value="UniProtKB-KW"/>
</dbReference>
<dbReference type="Pfam" id="PF03828">
    <property type="entry name" value="PAP_assoc"/>
    <property type="match status" value="1"/>
</dbReference>
<keyword evidence="5" id="KW-0808">Transferase</keyword>
<keyword evidence="7" id="KW-0460">Magnesium</keyword>
<dbReference type="SUPFAM" id="SSF81301">
    <property type="entry name" value="Nucleotidyltransferase"/>
    <property type="match status" value="1"/>
</dbReference>
<feature type="region of interest" description="Disordered" evidence="8">
    <location>
        <begin position="1092"/>
        <end position="1157"/>
    </location>
</feature>
<comment type="cofactor">
    <cofactor evidence="2">
        <name>Mg(2+)</name>
        <dbReference type="ChEBI" id="CHEBI:18420"/>
    </cofactor>
</comment>